<dbReference type="PROSITE" id="PS50231">
    <property type="entry name" value="RICIN_B_LECTIN"/>
    <property type="match status" value="1"/>
</dbReference>
<dbReference type="InterPro" id="IPR000772">
    <property type="entry name" value="Ricin_B_lectin"/>
</dbReference>
<protein>
    <submittedName>
        <fullName evidence="3">RICIN domain-containing protein</fullName>
    </submittedName>
</protein>
<proteinExistence type="predicted"/>
<dbReference type="Gene3D" id="2.80.10.50">
    <property type="match status" value="2"/>
</dbReference>
<evidence type="ECO:0000313" key="3">
    <source>
        <dbReference type="EMBL" id="MFC0541829.1"/>
    </source>
</evidence>
<name>A0ABV6MNS0_9PSEU</name>
<comment type="caution">
    <text evidence="3">The sequence shown here is derived from an EMBL/GenBank/DDBJ whole genome shotgun (WGS) entry which is preliminary data.</text>
</comment>
<feature type="domain" description="Ricin B lectin" evidence="2">
    <location>
        <begin position="96"/>
        <end position="185"/>
    </location>
</feature>
<dbReference type="PROSITE" id="PS51318">
    <property type="entry name" value="TAT"/>
    <property type="match status" value="1"/>
</dbReference>
<feature type="signal peptide" evidence="1">
    <location>
        <begin position="1"/>
        <end position="35"/>
    </location>
</feature>
<dbReference type="Pfam" id="PF14200">
    <property type="entry name" value="RicinB_lectin_2"/>
    <property type="match status" value="1"/>
</dbReference>
<gene>
    <name evidence="3" type="ORF">ACFFH7_10070</name>
</gene>
<reference evidence="3 4" key="1">
    <citation type="submission" date="2024-09" db="EMBL/GenBank/DDBJ databases">
        <authorList>
            <person name="Sun Q."/>
            <person name="Mori K."/>
        </authorList>
    </citation>
    <scope>NUCLEOTIDE SEQUENCE [LARGE SCALE GENOMIC DNA]</scope>
    <source>
        <strain evidence="3 4">TBRC 1432</strain>
    </source>
</reference>
<sequence>MFIATIRRRGLVRVGAAMAIAAALALSLTATPASAATGTAPRASVTGKADGVPVPPVYRWANVNSELCLAYDVESRGAARQEGCIDSGPDFDYTIHWILQDGPGGTYQLINDHNNQCLTIPNSSKDNGASPFVYNCGGGGAQYFTLVPADPNVAPGAYEIVNTNSNKCVSVGGSRTNKGAWIIQWDCSTSRLDDLWYPRAA</sequence>
<organism evidence="3 4">
    <name type="scientific">Kutzneria chonburiensis</name>
    <dbReference type="NCBI Taxonomy" id="1483604"/>
    <lineage>
        <taxon>Bacteria</taxon>
        <taxon>Bacillati</taxon>
        <taxon>Actinomycetota</taxon>
        <taxon>Actinomycetes</taxon>
        <taxon>Pseudonocardiales</taxon>
        <taxon>Pseudonocardiaceae</taxon>
        <taxon>Kutzneria</taxon>
    </lineage>
</organism>
<accession>A0ABV6MNS0</accession>
<dbReference type="SUPFAM" id="SSF50370">
    <property type="entry name" value="Ricin B-like lectins"/>
    <property type="match status" value="1"/>
</dbReference>
<keyword evidence="1" id="KW-0732">Signal</keyword>
<dbReference type="RefSeq" id="WP_273942137.1">
    <property type="nucleotide sequence ID" value="NZ_CP097263.1"/>
</dbReference>
<dbReference type="EMBL" id="JBHLUD010000002">
    <property type="protein sequence ID" value="MFC0541829.1"/>
    <property type="molecule type" value="Genomic_DNA"/>
</dbReference>
<dbReference type="Proteomes" id="UP001589810">
    <property type="component" value="Unassembled WGS sequence"/>
</dbReference>
<dbReference type="InterPro" id="IPR035992">
    <property type="entry name" value="Ricin_B-like_lectins"/>
</dbReference>
<keyword evidence="4" id="KW-1185">Reference proteome</keyword>
<evidence type="ECO:0000259" key="2">
    <source>
        <dbReference type="Pfam" id="PF14200"/>
    </source>
</evidence>
<dbReference type="InterPro" id="IPR006311">
    <property type="entry name" value="TAT_signal"/>
</dbReference>
<evidence type="ECO:0000313" key="4">
    <source>
        <dbReference type="Proteomes" id="UP001589810"/>
    </source>
</evidence>
<feature type="chain" id="PRO_5045651815" evidence="1">
    <location>
        <begin position="36"/>
        <end position="201"/>
    </location>
</feature>
<evidence type="ECO:0000256" key="1">
    <source>
        <dbReference type="SAM" id="SignalP"/>
    </source>
</evidence>
<dbReference type="CDD" id="cd00161">
    <property type="entry name" value="beta-trefoil_Ricin-like"/>
    <property type="match status" value="1"/>
</dbReference>